<reference evidence="1 2" key="1">
    <citation type="submission" date="2018-05" db="EMBL/GenBank/DDBJ databases">
        <title>Draft genome of Methanospirillum stamsii Pt1.</title>
        <authorList>
            <person name="Dueholm M.S."/>
            <person name="Nielsen P.H."/>
            <person name="Bakmann L.F."/>
            <person name="Otzen D.E."/>
        </authorList>
    </citation>
    <scope>NUCLEOTIDE SEQUENCE [LARGE SCALE GENOMIC DNA]</scope>
    <source>
        <strain evidence="1 2">Pt1</strain>
    </source>
</reference>
<dbReference type="RefSeq" id="WP_109941527.1">
    <property type="nucleotide sequence ID" value="NZ_CP176366.1"/>
</dbReference>
<protein>
    <submittedName>
        <fullName evidence="1">Uncharacterized protein</fullName>
    </submittedName>
</protein>
<accession>A0A2V2MZZ1</accession>
<organism evidence="1 2">
    <name type="scientific">Methanospirillum stamsii</name>
    <dbReference type="NCBI Taxonomy" id="1277351"/>
    <lineage>
        <taxon>Archaea</taxon>
        <taxon>Methanobacteriati</taxon>
        <taxon>Methanobacteriota</taxon>
        <taxon>Stenosarchaea group</taxon>
        <taxon>Methanomicrobia</taxon>
        <taxon>Methanomicrobiales</taxon>
        <taxon>Methanospirillaceae</taxon>
        <taxon>Methanospirillum</taxon>
    </lineage>
</organism>
<evidence type="ECO:0000313" key="2">
    <source>
        <dbReference type="Proteomes" id="UP000245934"/>
    </source>
</evidence>
<keyword evidence="2" id="KW-1185">Reference proteome</keyword>
<sequence>MSKKKGGTPGISYFFIEATVYSKRDMDRWTRVDPVYMEDGVIQHTWYDRVRYIESSFPG</sequence>
<dbReference type="EMBL" id="QGMZ01000028">
    <property type="protein sequence ID" value="PWR71895.1"/>
    <property type="molecule type" value="Genomic_DNA"/>
</dbReference>
<dbReference type="GeneID" id="97610109"/>
<name>A0A2V2MZZ1_9EURY</name>
<evidence type="ECO:0000313" key="1">
    <source>
        <dbReference type="EMBL" id="PWR71895.1"/>
    </source>
</evidence>
<dbReference type="AlphaFoldDB" id="A0A2V2MZZ1"/>
<gene>
    <name evidence="1" type="ORF">DLD82_12815</name>
</gene>
<comment type="caution">
    <text evidence="1">The sequence shown here is derived from an EMBL/GenBank/DDBJ whole genome shotgun (WGS) entry which is preliminary data.</text>
</comment>
<dbReference type="Proteomes" id="UP000245934">
    <property type="component" value="Unassembled WGS sequence"/>
</dbReference>
<proteinExistence type="predicted"/>